<evidence type="ECO:0000256" key="1">
    <source>
        <dbReference type="ARBA" id="ARBA00022722"/>
    </source>
</evidence>
<dbReference type="InterPro" id="IPR036397">
    <property type="entry name" value="RNaseH_sf"/>
</dbReference>
<proteinExistence type="predicted"/>
<evidence type="ECO:0000259" key="4">
    <source>
        <dbReference type="SMART" id="SM00479"/>
    </source>
</evidence>
<protein>
    <recommendedName>
        <fullName evidence="4">Exonuclease domain-containing protein</fullName>
    </recommendedName>
</protein>
<name>A0A6C0KEN8_9ZZZZ</name>
<dbReference type="SMART" id="SM00479">
    <property type="entry name" value="EXOIII"/>
    <property type="match status" value="1"/>
</dbReference>
<dbReference type="InterPro" id="IPR013520">
    <property type="entry name" value="Ribonucl_H"/>
</dbReference>
<dbReference type="InterPro" id="IPR012337">
    <property type="entry name" value="RNaseH-like_sf"/>
</dbReference>
<dbReference type="CDD" id="cd06127">
    <property type="entry name" value="DEDDh"/>
    <property type="match status" value="1"/>
</dbReference>
<dbReference type="GO" id="GO:0003676">
    <property type="term" value="F:nucleic acid binding"/>
    <property type="evidence" value="ECO:0007669"/>
    <property type="project" value="InterPro"/>
</dbReference>
<feature type="domain" description="Exonuclease" evidence="4">
    <location>
        <begin position="2"/>
        <end position="197"/>
    </location>
</feature>
<evidence type="ECO:0000313" key="5">
    <source>
        <dbReference type="EMBL" id="QHU16099.1"/>
    </source>
</evidence>
<dbReference type="Pfam" id="PF00929">
    <property type="entry name" value="RNase_T"/>
    <property type="match status" value="1"/>
</dbReference>
<keyword evidence="3" id="KW-0269">Exonuclease</keyword>
<sequence length="213" mass="24771">MRVLIFDTETTGLPKNYKAPLSQWPHIVQLSYLIYDLDKKYIVTIQDHIVKLPEGVTISEDSINIHGITNEKAESEGIDIKEALLRLSICLDDVQMIVAHNLSFDKNMVQAACLRADYVNILKTKPFIEYCTMRHAIDLCNIEIISKRTNKPVKKWPKLIELYDFLFKETPNHLHDSLIDILVCLRCFYKMTTGQDMVQTDSHYKEILYKHTL</sequence>
<dbReference type="PANTHER" id="PTHR30231">
    <property type="entry name" value="DNA POLYMERASE III SUBUNIT EPSILON"/>
    <property type="match status" value="1"/>
</dbReference>
<dbReference type="Gene3D" id="3.30.420.10">
    <property type="entry name" value="Ribonuclease H-like superfamily/Ribonuclease H"/>
    <property type="match status" value="1"/>
</dbReference>
<accession>A0A6C0KEN8</accession>
<evidence type="ECO:0000256" key="3">
    <source>
        <dbReference type="ARBA" id="ARBA00022839"/>
    </source>
</evidence>
<dbReference type="PANTHER" id="PTHR30231:SF4">
    <property type="entry name" value="PROTEIN NEN2"/>
    <property type="match status" value="1"/>
</dbReference>
<reference evidence="5" key="1">
    <citation type="journal article" date="2020" name="Nature">
        <title>Giant virus diversity and host interactions through global metagenomics.</title>
        <authorList>
            <person name="Schulz F."/>
            <person name="Roux S."/>
            <person name="Paez-Espino D."/>
            <person name="Jungbluth S."/>
            <person name="Walsh D.A."/>
            <person name="Denef V.J."/>
            <person name="McMahon K.D."/>
            <person name="Konstantinidis K.T."/>
            <person name="Eloe-Fadrosh E.A."/>
            <person name="Kyrpides N.C."/>
            <person name="Woyke T."/>
        </authorList>
    </citation>
    <scope>NUCLEOTIDE SEQUENCE</scope>
    <source>
        <strain evidence="5">GVMAG-S-3300011013-78</strain>
    </source>
</reference>
<dbReference type="SUPFAM" id="SSF53098">
    <property type="entry name" value="Ribonuclease H-like"/>
    <property type="match status" value="1"/>
</dbReference>
<evidence type="ECO:0000256" key="2">
    <source>
        <dbReference type="ARBA" id="ARBA00022801"/>
    </source>
</evidence>
<dbReference type="AlphaFoldDB" id="A0A6C0KEN8"/>
<dbReference type="GO" id="GO:0008408">
    <property type="term" value="F:3'-5' exonuclease activity"/>
    <property type="evidence" value="ECO:0007669"/>
    <property type="project" value="TreeGrafter"/>
</dbReference>
<organism evidence="5">
    <name type="scientific">viral metagenome</name>
    <dbReference type="NCBI Taxonomy" id="1070528"/>
    <lineage>
        <taxon>unclassified sequences</taxon>
        <taxon>metagenomes</taxon>
        <taxon>organismal metagenomes</taxon>
    </lineage>
</organism>
<keyword evidence="2" id="KW-0378">Hydrolase</keyword>
<dbReference type="EMBL" id="MN740876">
    <property type="protein sequence ID" value="QHU16099.1"/>
    <property type="molecule type" value="Genomic_DNA"/>
</dbReference>
<keyword evidence="1" id="KW-0540">Nuclease</keyword>